<dbReference type="PANTHER" id="PTHR48423:SF1">
    <property type="entry name" value="INTERLEUKIN-27 RECEPTOR SUBUNIT ALPHA"/>
    <property type="match status" value="1"/>
</dbReference>
<feature type="region of interest" description="Disordered" evidence="10">
    <location>
        <begin position="630"/>
        <end position="670"/>
    </location>
</feature>
<sequence length="735" mass="82698">MVGREAQISRPHTLILGLILTYHTTLTSCVQESSACKNLTSQYQHCRIHPAGVHDLDCFAKGSTQNMKCVWKPGKHTAQKTYTLLIQQRRRNYCKLYSNITQGYEKITIFSSENLTAEIFETSDSANCTKAVFRGSANKWMRCGPPYNVSFWRHAGKLDVSVSWLKDDRNFITKYSVQYKTLNSQSWNKTVQCQKEKTCTVGDLNSSLVYNVQIQCVTNKKCSQCPWSQTYIVPSELTSRPVLDLVEDSNLASEDGRRLLFLSWTFSAKGAFDGYSVTVAKASGEAPCEQINTTKPEVRLVLSYSAFHVGIRAYNNVSRSPAVNKTIPQRRRGSGAGDTRLNVTVHSNKSFTVHWRDSLKRYVCYCVEWNKRGHKAFYKSFFENEKNYKTISISAEHEPLEPYERYTVALHTRPDKDTCNLKRVNNSEATYGSTRFYFMQGTPVRAPANISSYNMTAESAVLEWSSIAEEDTRGFLLGYTIHYTEYGHSTTETNVTVGPEMNHYTLDNLKSGTIYELQISGFTQAGEGVRSTSYRLKTNQQGDSNSSVVSIIIIFAVVVTVLLFGPTIIKRTKVVVWPSIPNPVNSNAMKQMEGTCELELLESINTLKVEEWDTDSLQIIEKETVIPADSLPRLHSSEDEGSAPDWLQKDPEDAPGGVPPDAVSELPQGGFQSSAFTYTSEYTTMEMFNQMMPQCVQANTDGMEAERSDLTVGKLDYIRQFSSSPTMDSELSTFL</sequence>
<evidence type="ECO:0000256" key="3">
    <source>
        <dbReference type="ARBA" id="ARBA00022692"/>
    </source>
</evidence>
<evidence type="ECO:0000313" key="14">
    <source>
        <dbReference type="Proteomes" id="UP000515150"/>
    </source>
</evidence>
<keyword evidence="14" id="KW-1185">Reference proteome</keyword>
<dbReference type="PROSITE" id="PS50853">
    <property type="entry name" value="FN3"/>
    <property type="match status" value="2"/>
</dbReference>
<dbReference type="InterPro" id="IPR052672">
    <property type="entry name" value="Type1_Cytokine_Rcpt_Type2"/>
</dbReference>
<dbReference type="InterPro" id="IPR013783">
    <property type="entry name" value="Ig-like_fold"/>
</dbReference>
<evidence type="ECO:0000256" key="2">
    <source>
        <dbReference type="ARBA" id="ARBA00008921"/>
    </source>
</evidence>
<reference evidence="15" key="1">
    <citation type="submission" date="2025-08" db="UniProtKB">
        <authorList>
            <consortium name="RefSeq"/>
        </authorList>
    </citation>
    <scope>IDENTIFICATION</scope>
</reference>
<proteinExistence type="inferred from homology"/>
<dbReference type="Gene3D" id="2.60.40.10">
    <property type="entry name" value="Immunoglobulins"/>
    <property type="match status" value="3"/>
</dbReference>
<keyword evidence="8 15" id="KW-0675">Receptor</keyword>
<keyword evidence="3 11" id="KW-0812">Transmembrane</keyword>
<dbReference type="InterPro" id="IPR003961">
    <property type="entry name" value="FN3_dom"/>
</dbReference>
<evidence type="ECO:0000256" key="9">
    <source>
        <dbReference type="ARBA" id="ARBA00023180"/>
    </source>
</evidence>
<evidence type="ECO:0000256" key="12">
    <source>
        <dbReference type="SAM" id="SignalP"/>
    </source>
</evidence>
<keyword evidence="9" id="KW-0325">Glycoprotein</keyword>
<accession>A0A9W2Y574</accession>
<dbReference type="KEGG" id="bspl:114867400"/>
<evidence type="ECO:0000313" key="15">
    <source>
        <dbReference type="RefSeq" id="XP_055369124.1"/>
    </source>
</evidence>
<dbReference type="SMART" id="SM00060">
    <property type="entry name" value="FN3"/>
    <property type="match status" value="3"/>
</dbReference>
<dbReference type="Proteomes" id="UP000515150">
    <property type="component" value="Chromosome 12"/>
</dbReference>
<name>A0A9W2Y574_BETSP</name>
<dbReference type="RefSeq" id="XP_055369124.1">
    <property type="nucleotide sequence ID" value="XM_055513149.1"/>
</dbReference>
<dbReference type="Pfam" id="PF00041">
    <property type="entry name" value="fn3"/>
    <property type="match status" value="2"/>
</dbReference>
<evidence type="ECO:0000256" key="4">
    <source>
        <dbReference type="ARBA" id="ARBA00022729"/>
    </source>
</evidence>
<evidence type="ECO:0000256" key="11">
    <source>
        <dbReference type="SAM" id="Phobius"/>
    </source>
</evidence>
<keyword evidence="7 11" id="KW-0472">Membrane</keyword>
<dbReference type="PROSITE" id="PS51257">
    <property type="entry name" value="PROKAR_LIPOPROTEIN"/>
    <property type="match status" value="1"/>
</dbReference>
<gene>
    <name evidence="15" type="primary">LOC114867400</name>
</gene>
<evidence type="ECO:0000256" key="1">
    <source>
        <dbReference type="ARBA" id="ARBA00004479"/>
    </source>
</evidence>
<evidence type="ECO:0000256" key="6">
    <source>
        <dbReference type="ARBA" id="ARBA00022989"/>
    </source>
</evidence>
<feature type="signal peptide" evidence="12">
    <location>
        <begin position="1"/>
        <end position="29"/>
    </location>
</feature>
<feature type="domain" description="Fibronectin type-III" evidence="13">
    <location>
        <begin position="145"/>
        <end position="241"/>
    </location>
</feature>
<evidence type="ECO:0000256" key="7">
    <source>
        <dbReference type="ARBA" id="ARBA00023136"/>
    </source>
</evidence>
<dbReference type="FunFam" id="2.60.40.10:FF:000028">
    <property type="entry name" value="Neuronal cell adhesion molecule"/>
    <property type="match status" value="1"/>
</dbReference>
<dbReference type="SUPFAM" id="SSF49265">
    <property type="entry name" value="Fibronectin type III"/>
    <property type="match status" value="2"/>
</dbReference>
<dbReference type="PANTHER" id="PTHR48423">
    <property type="entry name" value="INTERLEUKIN-27 RECEPTOR SUBUNIT ALPHA"/>
    <property type="match status" value="1"/>
</dbReference>
<keyword evidence="6 11" id="KW-1133">Transmembrane helix</keyword>
<dbReference type="GeneID" id="114867400"/>
<evidence type="ECO:0000256" key="5">
    <source>
        <dbReference type="ARBA" id="ARBA00022737"/>
    </source>
</evidence>
<dbReference type="GO" id="GO:0005886">
    <property type="term" value="C:plasma membrane"/>
    <property type="evidence" value="ECO:0007669"/>
    <property type="project" value="UniProtKB-ARBA"/>
</dbReference>
<dbReference type="OrthoDB" id="5968456at2759"/>
<dbReference type="InterPro" id="IPR036116">
    <property type="entry name" value="FN3_sf"/>
</dbReference>
<comment type="subcellular location">
    <subcellularLocation>
        <location evidence="1">Membrane</location>
        <topology evidence="1">Single-pass type I membrane protein</topology>
    </subcellularLocation>
</comment>
<dbReference type="AlphaFoldDB" id="A0A9W2Y574"/>
<evidence type="ECO:0000256" key="10">
    <source>
        <dbReference type="SAM" id="MobiDB-lite"/>
    </source>
</evidence>
<evidence type="ECO:0000259" key="13">
    <source>
        <dbReference type="PROSITE" id="PS50853"/>
    </source>
</evidence>
<dbReference type="CDD" id="cd00063">
    <property type="entry name" value="FN3"/>
    <property type="match status" value="2"/>
</dbReference>
<feature type="domain" description="Fibronectin type-III" evidence="13">
    <location>
        <begin position="446"/>
        <end position="541"/>
    </location>
</feature>
<comment type="similarity">
    <text evidence="2">Belongs to the type I cytokine receptor family. Type 2 subfamily.</text>
</comment>
<feature type="transmembrane region" description="Helical" evidence="11">
    <location>
        <begin position="548"/>
        <end position="569"/>
    </location>
</feature>
<protein>
    <submittedName>
        <fullName evidence="15">Interleukin-31 receptor subunit alpha isoform X1</fullName>
    </submittedName>
</protein>
<organism evidence="14 15">
    <name type="scientific">Betta splendens</name>
    <name type="common">Siamese fighting fish</name>
    <dbReference type="NCBI Taxonomy" id="158456"/>
    <lineage>
        <taxon>Eukaryota</taxon>
        <taxon>Metazoa</taxon>
        <taxon>Chordata</taxon>
        <taxon>Craniata</taxon>
        <taxon>Vertebrata</taxon>
        <taxon>Euteleostomi</taxon>
        <taxon>Actinopterygii</taxon>
        <taxon>Neopterygii</taxon>
        <taxon>Teleostei</taxon>
        <taxon>Neoteleostei</taxon>
        <taxon>Acanthomorphata</taxon>
        <taxon>Anabantaria</taxon>
        <taxon>Anabantiformes</taxon>
        <taxon>Anabantoidei</taxon>
        <taxon>Osphronemidae</taxon>
        <taxon>Betta</taxon>
    </lineage>
</organism>
<keyword evidence="5" id="KW-0677">Repeat</keyword>
<evidence type="ECO:0000256" key="8">
    <source>
        <dbReference type="ARBA" id="ARBA00023170"/>
    </source>
</evidence>
<feature type="chain" id="PRO_5040897270" evidence="12">
    <location>
        <begin position="30"/>
        <end position="735"/>
    </location>
</feature>
<keyword evidence="4 12" id="KW-0732">Signal</keyword>